<dbReference type="InterPro" id="IPR027417">
    <property type="entry name" value="P-loop_NTPase"/>
</dbReference>
<dbReference type="Gene3D" id="1.20.1560.10">
    <property type="entry name" value="ABC transporter type 1, transmembrane domain"/>
    <property type="match status" value="1"/>
</dbReference>
<dbReference type="Pfam" id="PF00005">
    <property type="entry name" value="ABC_tran"/>
    <property type="match status" value="1"/>
</dbReference>
<dbReference type="InterPro" id="IPR003439">
    <property type="entry name" value="ABC_transporter-like_ATP-bd"/>
</dbReference>
<keyword evidence="6 8" id="KW-0472">Membrane</keyword>
<sequence>MNRALRYGLGALRRRPLLALVAWSLPEAAPSAALGLAMARALDDGFLAGRPVVGLAWLGAVLGASVVGAAGSRQVYRHLGDLVEPLRDDLVRRVVDGALRRGVAGQPDDGAVVRLTRQVEIVRDTFAGLIVVVRAFAVSVVGVVVGLLSLAPVLALLILPPFAVGVALFVATLGLAAARQRASVLADERLSTAAGRVLTGLRDVTASGAEEHAAGLVAGPVAEQAAAERALGGVAALRGACFAVGGWLPLVVVLALGRWLVDHGVSAGELLGALTYVLFALQPALSRLVSGLGGSGLRFVITLDRVLDATGFTRTPRTDHPVAGHRLEARGVTFGYGRHAEPVLRDLDLVVPEGDHLAVIGASGIGKSTLAGLLCGLLRPSSGAVLIGGAVAGELPADRLAGLRALIPQEAYVFTGTVRENLAYLRPCASDGQVLAAARAVGAAALVERLGGLDGPVTPGALSAGERQLIALVRAYLSDAPVAVLDEATCHLDPAAERRAEEAFAARGGTLVVIAHRLSSALRARRVLALDGARAELYDQSAGDIAPPGSLYRELLDRWGSDPAGVARDADRLDPGPAAGLGHGPREVVADRARA</sequence>
<dbReference type="SMART" id="SM00382">
    <property type="entry name" value="AAA"/>
    <property type="match status" value="1"/>
</dbReference>
<dbReference type="SUPFAM" id="SSF90123">
    <property type="entry name" value="ABC transporter transmembrane region"/>
    <property type="match status" value="1"/>
</dbReference>
<keyword evidence="4 11" id="KW-0067">ATP-binding</keyword>
<feature type="transmembrane region" description="Helical" evidence="8">
    <location>
        <begin position="51"/>
        <end position="70"/>
    </location>
</feature>
<evidence type="ECO:0000313" key="12">
    <source>
        <dbReference type="Proteomes" id="UP001500218"/>
    </source>
</evidence>
<feature type="transmembrane region" description="Helical" evidence="8">
    <location>
        <begin position="239"/>
        <end position="261"/>
    </location>
</feature>
<keyword evidence="5 8" id="KW-1133">Transmembrane helix</keyword>
<dbReference type="CDD" id="cd03228">
    <property type="entry name" value="ABCC_MRP_Like"/>
    <property type="match status" value="1"/>
</dbReference>
<dbReference type="PROSITE" id="PS50893">
    <property type="entry name" value="ABC_TRANSPORTER_2"/>
    <property type="match status" value="1"/>
</dbReference>
<dbReference type="Gene3D" id="3.40.50.300">
    <property type="entry name" value="P-loop containing nucleotide triphosphate hydrolases"/>
    <property type="match status" value="1"/>
</dbReference>
<dbReference type="InterPro" id="IPR039421">
    <property type="entry name" value="Type_1_exporter"/>
</dbReference>
<dbReference type="SUPFAM" id="SSF52540">
    <property type="entry name" value="P-loop containing nucleoside triphosphate hydrolases"/>
    <property type="match status" value="1"/>
</dbReference>
<evidence type="ECO:0000256" key="6">
    <source>
        <dbReference type="ARBA" id="ARBA00023136"/>
    </source>
</evidence>
<feature type="domain" description="ABC transporter" evidence="9">
    <location>
        <begin position="327"/>
        <end position="557"/>
    </location>
</feature>
<feature type="compositionally biased region" description="Basic and acidic residues" evidence="7">
    <location>
        <begin position="584"/>
        <end position="595"/>
    </location>
</feature>
<keyword evidence="2 8" id="KW-0812">Transmembrane</keyword>
<dbReference type="InterPro" id="IPR017871">
    <property type="entry name" value="ABC_transporter-like_CS"/>
</dbReference>
<evidence type="ECO:0000256" key="8">
    <source>
        <dbReference type="SAM" id="Phobius"/>
    </source>
</evidence>
<dbReference type="Proteomes" id="UP001500218">
    <property type="component" value="Unassembled WGS sequence"/>
</dbReference>
<dbReference type="PANTHER" id="PTHR24221">
    <property type="entry name" value="ATP-BINDING CASSETTE SUB-FAMILY B"/>
    <property type="match status" value="1"/>
</dbReference>
<dbReference type="InterPro" id="IPR036640">
    <property type="entry name" value="ABC1_TM_sf"/>
</dbReference>
<keyword evidence="3" id="KW-0547">Nucleotide-binding</keyword>
<comment type="caution">
    <text evidence="11">The sequence shown here is derived from an EMBL/GenBank/DDBJ whole genome shotgun (WGS) entry which is preliminary data.</text>
</comment>
<dbReference type="RefSeq" id="WP_344131086.1">
    <property type="nucleotide sequence ID" value="NZ_BAAALT010000078.1"/>
</dbReference>
<evidence type="ECO:0000259" key="10">
    <source>
        <dbReference type="PROSITE" id="PS50929"/>
    </source>
</evidence>
<organism evidence="11 12">
    <name type="scientific">Luedemannella flava</name>
    <dbReference type="NCBI Taxonomy" id="349316"/>
    <lineage>
        <taxon>Bacteria</taxon>
        <taxon>Bacillati</taxon>
        <taxon>Actinomycetota</taxon>
        <taxon>Actinomycetes</taxon>
        <taxon>Micromonosporales</taxon>
        <taxon>Micromonosporaceae</taxon>
        <taxon>Luedemannella</taxon>
    </lineage>
</organism>
<reference evidence="11 12" key="1">
    <citation type="journal article" date="2019" name="Int. J. Syst. Evol. Microbiol.">
        <title>The Global Catalogue of Microorganisms (GCM) 10K type strain sequencing project: providing services to taxonomists for standard genome sequencing and annotation.</title>
        <authorList>
            <consortium name="The Broad Institute Genomics Platform"/>
            <consortium name="The Broad Institute Genome Sequencing Center for Infectious Disease"/>
            <person name="Wu L."/>
            <person name="Ma J."/>
        </authorList>
    </citation>
    <scope>NUCLEOTIDE SEQUENCE [LARGE SCALE GENOMIC DNA]</scope>
    <source>
        <strain evidence="11 12">JCM 13250</strain>
    </source>
</reference>
<feature type="transmembrane region" description="Helical" evidence="8">
    <location>
        <begin position="154"/>
        <end position="178"/>
    </location>
</feature>
<feature type="transmembrane region" description="Helical" evidence="8">
    <location>
        <begin position="126"/>
        <end position="148"/>
    </location>
</feature>
<evidence type="ECO:0000313" key="11">
    <source>
        <dbReference type="EMBL" id="GAA1805608.1"/>
    </source>
</evidence>
<feature type="region of interest" description="Disordered" evidence="7">
    <location>
        <begin position="566"/>
        <end position="595"/>
    </location>
</feature>
<dbReference type="GO" id="GO:0005524">
    <property type="term" value="F:ATP binding"/>
    <property type="evidence" value="ECO:0007669"/>
    <property type="project" value="UniProtKB-KW"/>
</dbReference>
<gene>
    <name evidence="11" type="ORF">GCM10009682_29320</name>
</gene>
<dbReference type="PROSITE" id="PS50929">
    <property type="entry name" value="ABC_TM1F"/>
    <property type="match status" value="1"/>
</dbReference>
<evidence type="ECO:0000256" key="2">
    <source>
        <dbReference type="ARBA" id="ARBA00022692"/>
    </source>
</evidence>
<dbReference type="InterPro" id="IPR011527">
    <property type="entry name" value="ABC1_TM_dom"/>
</dbReference>
<protein>
    <submittedName>
        <fullName evidence="11">ABC transporter ATP-binding protein</fullName>
    </submittedName>
</protein>
<dbReference type="PROSITE" id="PS00211">
    <property type="entry name" value="ABC_TRANSPORTER_1"/>
    <property type="match status" value="1"/>
</dbReference>
<keyword evidence="12" id="KW-1185">Reference proteome</keyword>
<evidence type="ECO:0000256" key="5">
    <source>
        <dbReference type="ARBA" id="ARBA00022989"/>
    </source>
</evidence>
<evidence type="ECO:0000256" key="7">
    <source>
        <dbReference type="SAM" id="MobiDB-lite"/>
    </source>
</evidence>
<accession>A0ABN2M114</accession>
<name>A0ABN2M114_9ACTN</name>
<evidence type="ECO:0000259" key="9">
    <source>
        <dbReference type="PROSITE" id="PS50893"/>
    </source>
</evidence>
<evidence type="ECO:0000256" key="4">
    <source>
        <dbReference type="ARBA" id="ARBA00022840"/>
    </source>
</evidence>
<evidence type="ECO:0000256" key="3">
    <source>
        <dbReference type="ARBA" id="ARBA00022741"/>
    </source>
</evidence>
<proteinExistence type="predicted"/>
<evidence type="ECO:0000256" key="1">
    <source>
        <dbReference type="ARBA" id="ARBA00004651"/>
    </source>
</evidence>
<dbReference type="InterPro" id="IPR003593">
    <property type="entry name" value="AAA+_ATPase"/>
</dbReference>
<dbReference type="PANTHER" id="PTHR24221:SF654">
    <property type="entry name" value="ATP-BINDING CASSETTE SUB-FAMILY B MEMBER 6"/>
    <property type="match status" value="1"/>
</dbReference>
<feature type="domain" description="ABC transmembrane type-1" evidence="10">
    <location>
        <begin position="18"/>
        <end position="283"/>
    </location>
</feature>
<dbReference type="EMBL" id="BAAALT010000078">
    <property type="protein sequence ID" value="GAA1805608.1"/>
    <property type="molecule type" value="Genomic_DNA"/>
</dbReference>
<comment type="subcellular location">
    <subcellularLocation>
        <location evidence="1">Cell membrane</location>
        <topology evidence="1">Multi-pass membrane protein</topology>
    </subcellularLocation>
</comment>